<sequence>MFSKKLHADVKKSTQKLQDCKKDSATRFKHLRIILEHVDNEEAKALFEANYSHIYYIFYDNFINAETNLRQKVHKAHREELEAVLAILDKLLIIIPELVSRRWQCHSLTRIITKLLHPGNSYKLRKEAIKYFLLWYQVLGENSPDEVHALFATLVPGFTSPFSDYPGLCALAASSTAAVFHDTHHGPVCAVELLPVYPPQSGEKQPDDPIRFFIDALLEYMVYQVCSFNFLR</sequence>
<evidence type="ECO:0000313" key="1">
    <source>
        <dbReference type="EMBL" id="KAL1130224.1"/>
    </source>
</evidence>
<dbReference type="EMBL" id="JBFDAA010000008">
    <property type="protein sequence ID" value="KAL1130224.1"/>
    <property type="molecule type" value="Genomic_DNA"/>
</dbReference>
<proteinExistence type="predicted"/>
<accession>A0ABD0YGH1</accession>
<evidence type="ECO:0000313" key="2">
    <source>
        <dbReference type="Proteomes" id="UP001558652"/>
    </source>
</evidence>
<dbReference type="AlphaFoldDB" id="A0ABD0YGH1"/>
<protein>
    <submittedName>
        <fullName evidence="1">Uncharacterized protein</fullName>
    </submittedName>
</protein>
<dbReference type="PANTHER" id="PTHR10063">
    <property type="entry name" value="TUBERIN"/>
    <property type="match status" value="1"/>
</dbReference>
<comment type="caution">
    <text evidence="1">The sequence shown here is derived from an EMBL/GenBank/DDBJ whole genome shotgun (WGS) entry which is preliminary data.</text>
</comment>
<gene>
    <name evidence="1" type="ORF">AAG570_013162</name>
</gene>
<organism evidence="1 2">
    <name type="scientific">Ranatra chinensis</name>
    <dbReference type="NCBI Taxonomy" id="642074"/>
    <lineage>
        <taxon>Eukaryota</taxon>
        <taxon>Metazoa</taxon>
        <taxon>Ecdysozoa</taxon>
        <taxon>Arthropoda</taxon>
        <taxon>Hexapoda</taxon>
        <taxon>Insecta</taxon>
        <taxon>Pterygota</taxon>
        <taxon>Neoptera</taxon>
        <taxon>Paraneoptera</taxon>
        <taxon>Hemiptera</taxon>
        <taxon>Heteroptera</taxon>
        <taxon>Panheteroptera</taxon>
        <taxon>Nepomorpha</taxon>
        <taxon>Nepidae</taxon>
        <taxon>Ranatrinae</taxon>
        <taxon>Ranatra</taxon>
    </lineage>
</organism>
<keyword evidence="2" id="KW-1185">Reference proteome</keyword>
<dbReference type="InterPro" id="IPR027107">
    <property type="entry name" value="Tuberin/Ral-act_asu"/>
</dbReference>
<reference evidence="1 2" key="1">
    <citation type="submission" date="2024-07" db="EMBL/GenBank/DDBJ databases">
        <title>Chromosome-level genome assembly of the water stick insect Ranatra chinensis (Heteroptera: Nepidae).</title>
        <authorList>
            <person name="Liu X."/>
        </authorList>
    </citation>
    <scope>NUCLEOTIDE SEQUENCE [LARGE SCALE GENOMIC DNA]</scope>
    <source>
        <strain evidence="1">Cailab_2021Rc</strain>
        <tissue evidence="1">Muscle</tissue>
    </source>
</reference>
<name>A0ABD0YGH1_9HEMI</name>
<dbReference type="PANTHER" id="PTHR10063:SF11">
    <property type="entry name" value="RHO GTPASE-ACTIVATING PROTEIN CG5521-RELATED"/>
    <property type="match status" value="1"/>
</dbReference>
<dbReference type="Proteomes" id="UP001558652">
    <property type="component" value="Unassembled WGS sequence"/>
</dbReference>